<dbReference type="KEGG" id="mby:MSBRM_0858"/>
<comment type="similarity">
    <text evidence="2">Belongs to the band 7/mec-2 family.</text>
</comment>
<dbReference type="PATRIC" id="fig|1434108.4.peg.1032"/>
<sequence>MSIFTSQIYIPVLLVVILILSQSIKMVNEYERVVIFRLGRLSGVKGPGIFLIIPIVDRALKIDLRVVAIDVPKQAVITRDNVTVEVDAVVYYKVIEPGAAITQVENYMFATSTLSQTTLRDVMGQMELDELLSERENINKQIQELLDKYTDPWGIKVTGVTIRDVSLPDTMKRAIAKQAEAEREKRARIILAEGESQAAQKMREAATSYEGVPAAIKLRELQTLAEISREKNLIVVTQSQAFETGNIAALSTSIAERKEQQRQE</sequence>
<evidence type="ECO:0000259" key="6">
    <source>
        <dbReference type="SMART" id="SM00244"/>
    </source>
</evidence>
<dbReference type="HOGENOM" id="CLU_024949_3_3_2"/>
<keyword evidence="4 5" id="KW-1133">Transmembrane helix</keyword>
<dbReference type="InterPro" id="IPR043202">
    <property type="entry name" value="Band-7_stomatin-like"/>
</dbReference>
<evidence type="ECO:0000313" key="7">
    <source>
        <dbReference type="EMBL" id="AKB53856.1"/>
    </source>
</evidence>
<evidence type="ECO:0000313" key="8">
    <source>
        <dbReference type="Proteomes" id="UP000033033"/>
    </source>
</evidence>
<dbReference type="GO" id="GO:0008233">
    <property type="term" value="F:peptidase activity"/>
    <property type="evidence" value="ECO:0007669"/>
    <property type="project" value="UniProtKB-KW"/>
</dbReference>
<comment type="subcellular location">
    <subcellularLocation>
        <location evidence="1">Membrane</location>
        <topology evidence="1">Single-pass membrane protein</topology>
    </subcellularLocation>
</comment>
<dbReference type="Gene3D" id="6.10.250.2090">
    <property type="match status" value="1"/>
</dbReference>
<accession>A0A0E3LMZ0</accession>
<evidence type="ECO:0000256" key="4">
    <source>
        <dbReference type="ARBA" id="ARBA00022989"/>
    </source>
</evidence>
<evidence type="ECO:0000256" key="2">
    <source>
        <dbReference type="ARBA" id="ARBA00008164"/>
    </source>
</evidence>
<dbReference type="PANTHER" id="PTHR10264:SF19">
    <property type="entry name" value="AT06885P-RELATED"/>
    <property type="match status" value="1"/>
</dbReference>
<dbReference type="CDD" id="cd08826">
    <property type="entry name" value="SPFH_eoslipins_u1"/>
    <property type="match status" value="1"/>
</dbReference>
<dbReference type="GO" id="GO:0005886">
    <property type="term" value="C:plasma membrane"/>
    <property type="evidence" value="ECO:0007669"/>
    <property type="project" value="InterPro"/>
</dbReference>
<dbReference type="GO" id="GO:0006508">
    <property type="term" value="P:proteolysis"/>
    <property type="evidence" value="ECO:0007669"/>
    <property type="project" value="UniProtKB-KW"/>
</dbReference>
<protein>
    <submittedName>
        <fullName evidence="7">FtsH protease regulator HflK</fullName>
    </submittedName>
</protein>
<dbReference type="SMART" id="SM00244">
    <property type="entry name" value="PHB"/>
    <property type="match status" value="1"/>
</dbReference>
<reference evidence="7 8" key="1">
    <citation type="submission" date="2014-07" db="EMBL/GenBank/DDBJ databases">
        <title>Methanogenic archaea and the global carbon cycle.</title>
        <authorList>
            <person name="Henriksen J.R."/>
            <person name="Luke J."/>
            <person name="Reinhart S."/>
            <person name="Benedict M.N."/>
            <person name="Youngblut N.D."/>
            <person name="Metcalf M.E."/>
            <person name="Whitaker R.J."/>
            <person name="Metcalf W.W."/>
        </authorList>
    </citation>
    <scope>NUCLEOTIDE SEQUENCE [LARGE SCALE GENOMIC DNA]</scope>
    <source>
        <strain evidence="7 8">MS</strain>
    </source>
</reference>
<dbReference type="Proteomes" id="UP000033033">
    <property type="component" value="Chromosome"/>
</dbReference>
<dbReference type="STRING" id="1434108.MSBRM_0858"/>
<dbReference type="EMBL" id="CP009528">
    <property type="protein sequence ID" value="AKB53856.1"/>
    <property type="molecule type" value="Genomic_DNA"/>
</dbReference>
<dbReference type="RefSeq" id="WP_048119466.1">
    <property type="nucleotide sequence ID" value="NZ_CP009528.1"/>
</dbReference>
<keyword evidence="7" id="KW-0645">Protease</keyword>
<keyword evidence="5" id="KW-0472">Membrane</keyword>
<name>A0A0E3LMZ0_METBA</name>
<evidence type="ECO:0000256" key="5">
    <source>
        <dbReference type="SAM" id="Phobius"/>
    </source>
</evidence>
<dbReference type="Gene3D" id="3.30.479.30">
    <property type="entry name" value="Band 7 domain"/>
    <property type="match status" value="1"/>
</dbReference>
<dbReference type="GeneID" id="24844071"/>
<dbReference type="Pfam" id="PF01145">
    <property type="entry name" value="Band_7"/>
    <property type="match status" value="1"/>
</dbReference>
<dbReference type="PANTHER" id="PTHR10264">
    <property type="entry name" value="BAND 7 PROTEIN-RELATED"/>
    <property type="match status" value="1"/>
</dbReference>
<keyword evidence="8" id="KW-1185">Reference proteome</keyword>
<dbReference type="FunFam" id="3.30.479.30:FF:000004">
    <property type="entry name" value="Putative membrane protease family, stomatin"/>
    <property type="match status" value="1"/>
</dbReference>
<dbReference type="InterPro" id="IPR036013">
    <property type="entry name" value="Band_7/SPFH_dom_sf"/>
</dbReference>
<dbReference type="AlphaFoldDB" id="A0A0E3LMZ0"/>
<organism evidence="7 8">
    <name type="scientific">Methanosarcina barkeri MS</name>
    <dbReference type="NCBI Taxonomy" id="1434108"/>
    <lineage>
        <taxon>Archaea</taxon>
        <taxon>Methanobacteriati</taxon>
        <taxon>Methanobacteriota</taxon>
        <taxon>Stenosarchaea group</taxon>
        <taxon>Methanomicrobia</taxon>
        <taxon>Methanosarcinales</taxon>
        <taxon>Methanosarcinaceae</taxon>
        <taxon>Methanosarcina</taxon>
    </lineage>
</organism>
<dbReference type="GO" id="GO:0098552">
    <property type="term" value="C:side of membrane"/>
    <property type="evidence" value="ECO:0007669"/>
    <property type="project" value="UniProtKB-ARBA"/>
</dbReference>
<dbReference type="PRINTS" id="PR00721">
    <property type="entry name" value="STOMATIN"/>
</dbReference>
<feature type="domain" description="Band 7" evidence="6">
    <location>
        <begin position="22"/>
        <end position="179"/>
    </location>
</feature>
<gene>
    <name evidence="7" type="ORF">MSBRM_0858</name>
</gene>
<dbReference type="InterPro" id="IPR001107">
    <property type="entry name" value="Band_7"/>
</dbReference>
<keyword evidence="3 5" id="KW-0812">Transmembrane</keyword>
<dbReference type="InterPro" id="IPR001972">
    <property type="entry name" value="Stomatin_HflK_fam"/>
</dbReference>
<evidence type="ECO:0000256" key="1">
    <source>
        <dbReference type="ARBA" id="ARBA00004167"/>
    </source>
</evidence>
<dbReference type="SUPFAM" id="SSF117892">
    <property type="entry name" value="Band 7/SPFH domain"/>
    <property type="match status" value="1"/>
</dbReference>
<keyword evidence="7" id="KW-0378">Hydrolase</keyword>
<proteinExistence type="inferred from homology"/>
<evidence type="ECO:0000256" key="3">
    <source>
        <dbReference type="ARBA" id="ARBA00022692"/>
    </source>
</evidence>
<feature type="transmembrane region" description="Helical" evidence="5">
    <location>
        <begin position="6"/>
        <end position="27"/>
    </location>
</feature>